<accession>A0ACB9M661</accession>
<comment type="caution">
    <text evidence="1">The sequence shown here is derived from an EMBL/GenBank/DDBJ whole genome shotgun (WGS) entry which is preliminary data.</text>
</comment>
<reference evidence="2" key="1">
    <citation type="journal article" date="2023" name="Front. Plant Sci.">
        <title>Chromosomal-level genome assembly of Melastoma candidum provides insights into trichome evolution.</title>
        <authorList>
            <person name="Zhong Y."/>
            <person name="Wu W."/>
            <person name="Sun C."/>
            <person name="Zou P."/>
            <person name="Liu Y."/>
            <person name="Dai S."/>
            <person name="Zhou R."/>
        </authorList>
    </citation>
    <scope>NUCLEOTIDE SEQUENCE [LARGE SCALE GENOMIC DNA]</scope>
</reference>
<dbReference type="EMBL" id="CM042889">
    <property type="protein sequence ID" value="KAI4318874.1"/>
    <property type="molecule type" value="Genomic_DNA"/>
</dbReference>
<gene>
    <name evidence="1" type="ORF">MLD38_032532</name>
</gene>
<proteinExistence type="predicted"/>
<name>A0ACB9M661_9MYRT</name>
<protein>
    <submittedName>
        <fullName evidence="1">Uncharacterized protein</fullName>
    </submittedName>
</protein>
<dbReference type="Proteomes" id="UP001057402">
    <property type="component" value="Chromosome 10"/>
</dbReference>
<evidence type="ECO:0000313" key="2">
    <source>
        <dbReference type="Proteomes" id="UP001057402"/>
    </source>
</evidence>
<sequence length="190" mass="21405">MGNGASGDVGIGHVGINSWEDGDLNTSSLSFQRRERSQKPEICMEDEVEEYSSDGSEDEVVKKKFKKGGDRRKHQRMWTLSEATKLVDGISQFGVGRWTQIKRLSFSASAHRTPIDLRDKWRNLLRASYAQTPTKGGIEEENSGRSLPKYLLHQVRELASLHPYPRKDASRSLFLGQKGVDGRSVRRSNA</sequence>
<evidence type="ECO:0000313" key="1">
    <source>
        <dbReference type="EMBL" id="KAI4318874.1"/>
    </source>
</evidence>
<keyword evidence="2" id="KW-1185">Reference proteome</keyword>
<organism evidence="1 2">
    <name type="scientific">Melastoma candidum</name>
    <dbReference type="NCBI Taxonomy" id="119954"/>
    <lineage>
        <taxon>Eukaryota</taxon>
        <taxon>Viridiplantae</taxon>
        <taxon>Streptophyta</taxon>
        <taxon>Embryophyta</taxon>
        <taxon>Tracheophyta</taxon>
        <taxon>Spermatophyta</taxon>
        <taxon>Magnoliopsida</taxon>
        <taxon>eudicotyledons</taxon>
        <taxon>Gunneridae</taxon>
        <taxon>Pentapetalae</taxon>
        <taxon>rosids</taxon>
        <taxon>malvids</taxon>
        <taxon>Myrtales</taxon>
        <taxon>Melastomataceae</taxon>
        <taxon>Melastomatoideae</taxon>
        <taxon>Melastomateae</taxon>
        <taxon>Melastoma</taxon>
    </lineage>
</organism>